<keyword evidence="9" id="KW-1185">Reference proteome</keyword>
<dbReference type="SMART" id="SM00231">
    <property type="entry name" value="FA58C"/>
    <property type="match status" value="2"/>
</dbReference>
<dbReference type="InterPro" id="IPR000421">
    <property type="entry name" value="FA58C"/>
</dbReference>
<organism evidence="8 9">
    <name type="scientific">Caerostris extrusa</name>
    <name type="common">Bark spider</name>
    <name type="synonym">Caerostris bankana</name>
    <dbReference type="NCBI Taxonomy" id="172846"/>
    <lineage>
        <taxon>Eukaryota</taxon>
        <taxon>Metazoa</taxon>
        <taxon>Ecdysozoa</taxon>
        <taxon>Arthropoda</taxon>
        <taxon>Chelicerata</taxon>
        <taxon>Arachnida</taxon>
        <taxon>Araneae</taxon>
        <taxon>Araneomorphae</taxon>
        <taxon>Entelegynae</taxon>
        <taxon>Araneoidea</taxon>
        <taxon>Araneidae</taxon>
        <taxon>Caerostris</taxon>
    </lineage>
</organism>
<dbReference type="GO" id="GO:0038023">
    <property type="term" value="F:signaling receptor activity"/>
    <property type="evidence" value="ECO:0007669"/>
    <property type="project" value="TreeGrafter"/>
</dbReference>
<keyword evidence="6" id="KW-1015">Disulfide bond</keyword>
<dbReference type="InterPro" id="IPR050633">
    <property type="entry name" value="Neuropilin_MCO_CoagFactor"/>
</dbReference>
<dbReference type="InterPro" id="IPR008979">
    <property type="entry name" value="Galactose-bd-like_sf"/>
</dbReference>
<gene>
    <name evidence="8" type="primary">F8</name>
    <name evidence="8" type="ORF">CEXT_590351</name>
</gene>
<evidence type="ECO:0000256" key="3">
    <source>
        <dbReference type="ARBA" id="ARBA00022525"/>
    </source>
</evidence>
<proteinExistence type="predicted"/>
<dbReference type="PROSITE" id="PS01286">
    <property type="entry name" value="FA58C_2"/>
    <property type="match status" value="1"/>
</dbReference>
<comment type="caution">
    <text evidence="8">The sequence shown here is derived from an EMBL/GenBank/DDBJ whole genome shotgun (WGS) entry which is preliminary data.</text>
</comment>
<evidence type="ECO:0000256" key="4">
    <source>
        <dbReference type="ARBA" id="ARBA00022889"/>
    </source>
</evidence>
<dbReference type="Proteomes" id="UP001054945">
    <property type="component" value="Unassembled WGS sequence"/>
</dbReference>
<feature type="domain" description="F5/8 type C" evidence="7">
    <location>
        <begin position="178"/>
        <end position="273"/>
    </location>
</feature>
<accession>A0AAV4WEL4</accession>
<keyword evidence="3" id="KW-0964">Secreted</keyword>
<dbReference type="CDD" id="cd00057">
    <property type="entry name" value="FA58C"/>
    <property type="match status" value="1"/>
</dbReference>
<dbReference type="EMBL" id="BPLR01015958">
    <property type="protein sequence ID" value="GIY80058.1"/>
    <property type="molecule type" value="Genomic_DNA"/>
</dbReference>
<name>A0AAV4WEL4_CAEEX</name>
<evidence type="ECO:0000259" key="7">
    <source>
        <dbReference type="PROSITE" id="PS50022"/>
    </source>
</evidence>
<evidence type="ECO:0000256" key="1">
    <source>
        <dbReference type="ARBA" id="ARBA00004184"/>
    </source>
</evidence>
<evidence type="ECO:0000256" key="5">
    <source>
        <dbReference type="ARBA" id="ARBA00023136"/>
    </source>
</evidence>
<dbReference type="GO" id="GO:0005576">
    <property type="term" value="C:extracellular region"/>
    <property type="evidence" value="ECO:0007669"/>
    <property type="project" value="UniProtKB-SubCell"/>
</dbReference>
<dbReference type="Gene3D" id="2.60.120.260">
    <property type="entry name" value="Galactose-binding domain-like"/>
    <property type="match status" value="2"/>
</dbReference>
<dbReference type="GO" id="GO:0007155">
    <property type="term" value="P:cell adhesion"/>
    <property type="evidence" value="ECO:0007669"/>
    <property type="project" value="UniProtKB-KW"/>
</dbReference>
<dbReference type="PROSITE" id="PS01285">
    <property type="entry name" value="FA58C_1"/>
    <property type="match status" value="1"/>
</dbReference>
<feature type="domain" description="F5/8 type C" evidence="7">
    <location>
        <begin position="28"/>
        <end position="172"/>
    </location>
</feature>
<sequence length="315" mass="35270">MCDSDGQYFQYFHVTNDSKFAWVLSSICVPGAPGDGERNNLRLSNNSVVVFKSELYPVNARLDSDTAWAPKLDDSDPYIKVDLIVPTNITGVMTRGRNDANEWVKTYEIEFSDNGLEWESQETGFVVEHKGNTDNESPVTNLFPESIFSRFIRIKPTSSERKIGLRFEILGCFEEKVCMEPMGIESGLMPEGQISASSSKTEILSPEIIRLNSEIGWSASTVEVPQFLQVDFGEPRNLSAVVIQGSPEEPEWVTAFLVTHSNDEEEWQPVTNDKDEPVEFPEMLIMIHLSSAYSQRPLKLNTSESSRPTGKSGLA</sequence>
<protein>
    <submittedName>
        <fullName evidence="8">Coagulation factor VIII</fullName>
    </submittedName>
</protein>
<dbReference type="PANTHER" id="PTHR46806:SF5">
    <property type="entry name" value="F5_8 TYPE C DOMAIN-CONTAINING PROTEIN"/>
    <property type="match status" value="1"/>
</dbReference>
<dbReference type="AlphaFoldDB" id="A0AAV4WEL4"/>
<evidence type="ECO:0000313" key="8">
    <source>
        <dbReference type="EMBL" id="GIY80058.1"/>
    </source>
</evidence>
<reference evidence="8 9" key="1">
    <citation type="submission" date="2021-06" db="EMBL/GenBank/DDBJ databases">
        <title>Caerostris extrusa draft genome.</title>
        <authorList>
            <person name="Kono N."/>
            <person name="Arakawa K."/>
        </authorList>
    </citation>
    <scope>NUCLEOTIDE SEQUENCE [LARGE SCALE GENOMIC DNA]</scope>
</reference>
<comment type="subcellular location">
    <subcellularLocation>
        <location evidence="1">Endomembrane system</location>
        <topology evidence="1">Peripheral membrane protein</topology>
    </subcellularLocation>
    <subcellularLocation>
        <location evidence="2">Secreted</location>
    </subcellularLocation>
</comment>
<dbReference type="Pfam" id="PF00754">
    <property type="entry name" value="F5_F8_type_C"/>
    <property type="match status" value="2"/>
</dbReference>
<dbReference type="PANTHER" id="PTHR46806">
    <property type="entry name" value="F5/8 TYPE C DOMAIN-CONTAINING PROTEIN"/>
    <property type="match status" value="1"/>
</dbReference>
<evidence type="ECO:0000256" key="6">
    <source>
        <dbReference type="ARBA" id="ARBA00023157"/>
    </source>
</evidence>
<evidence type="ECO:0000256" key="2">
    <source>
        <dbReference type="ARBA" id="ARBA00004613"/>
    </source>
</evidence>
<evidence type="ECO:0000313" key="9">
    <source>
        <dbReference type="Proteomes" id="UP001054945"/>
    </source>
</evidence>
<keyword evidence="5" id="KW-0472">Membrane</keyword>
<dbReference type="GO" id="GO:0005886">
    <property type="term" value="C:plasma membrane"/>
    <property type="evidence" value="ECO:0007669"/>
    <property type="project" value="TreeGrafter"/>
</dbReference>
<keyword evidence="4" id="KW-0130">Cell adhesion</keyword>
<dbReference type="PROSITE" id="PS50022">
    <property type="entry name" value="FA58C_3"/>
    <property type="match status" value="2"/>
</dbReference>
<dbReference type="SUPFAM" id="SSF49785">
    <property type="entry name" value="Galactose-binding domain-like"/>
    <property type="match status" value="2"/>
</dbReference>
<dbReference type="GO" id="GO:0012505">
    <property type="term" value="C:endomembrane system"/>
    <property type="evidence" value="ECO:0007669"/>
    <property type="project" value="UniProtKB-SubCell"/>
</dbReference>